<reference evidence="6 7" key="1">
    <citation type="submission" date="2012-12" db="EMBL/GenBank/DDBJ databases">
        <title>Genome assembly of Fulvivirga imtechensis AK7.</title>
        <authorList>
            <person name="Nupur N."/>
            <person name="Khatri I."/>
            <person name="Kumar R."/>
            <person name="Subramanian S."/>
            <person name="Pinnaka A."/>
        </authorList>
    </citation>
    <scope>NUCLEOTIDE SEQUENCE [LARGE SCALE GENOMIC DNA]</scope>
    <source>
        <strain evidence="6 7">AK7</strain>
    </source>
</reference>
<gene>
    <name evidence="6" type="ORF">C900_05809</name>
</gene>
<dbReference type="InterPro" id="IPR003439">
    <property type="entry name" value="ABC_transporter-like_ATP-bd"/>
</dbReference>
<accession>L8JIV2</accession>
<organism evidence="6 7">
    <name type="scientific">Fulvivirga imtechensis AK7</name>
    <dbReference type="NCBI Taxonomy" id="1237149"/>
    <lineage>
        <taxon>Bacteria</taxon>
        <taxon>Pseudomonadati</taxon>
        <taxon>Bacteroidota</taxon>
        <taxon>Cytophagia</taxon>
        <taxon>Cytophagales</taxon>
        <taxon>Fulvivirgaceae</taxon>
        <taxon>Fulvivirga</taxon>
    </lineage>
</organism>
<dbReference type="InterPro" id="IPR017871">
    <property type="entry name" value="ABC_transporter-like_CS"/>
</dbReference>
<dbReference type="PROSITE" id="PS50893">
    <property type="entry name" value="ABC_TRANSPORTER_2"/>
    <property type="match status" value="1"/>
</dbReference>
<dbReference type="PATRIC" id="fig|1237149.3.peg.5128"/>
<comment type="similarity">
    <text evidence="1">Belongs to the ABC transporter superfamily.</text>
</comment>
<dbReference type="SMART" id="SM00382">
    <property type="entry name" value="AAA"/>
    <property type="match status" value="1"/>
</dbReference>
<evidence type="ECO:0000256" key="1">
    <source>
        <dbReference type="ARBA" id="ARBA00005417"/>
    </source>
</evidence>
<keyword evidence="4 6" id="KW-0067">ATP-binding</keyword>
<evidence type="ECO:0000256" key="3">
    <source>
        <dbReference type="ARBA" id="ARBA00022741"/>
    </source>
</evidence>
<dbReference type="SUPFAM" id="SSF52540">
    <property type="entry name" value="P-loop containing nucleoside triphosphate hydrolases"/>
    <property type="match status" value="1"/>
</dbReference>
<dbReference type="InterPro" id="IPR027417">
    <property type="entry name" value="P-loop_NTPase"/>
</dbReference>
<dbReference type="Proteomes" id="UP000011135">
    <property type="component" value="Unassembled WGS sequence"/>
</dbReference>
<dbReference type="AlphaFoldDB" id="L8JIV2"/>
<keyword evidence="2" id="KW-0813">Transport</keyword>
<protein>
    <submittedName>
        <fullName evidence="6">Manganese ABC transporter, ATP-binding protein SitB</fullName>
    </submittedName>
</protein>
<dbReference type="Gene3D" id="3.40.50.300">
    <property type="entry name" value="P-loop containing nucleotide triphosphate hydrolases"/>
    <property type="match status" value="1"/>
</dbReference>
<dbReference type="RefSeq" id="WP_009582874.1">
    <property type="nucleotide sequence ID" value="NZ_AMZN01000092.1"/>
</dbReference>
<dbReference type="FunFam" id="3.40.50.300:FF:000134">
    <property type="entry name" value="Iron-enterobactin ABC transporter ATP-binding protein"/>
    <property type="match status" value="1"/>
</dbReference>
<proteinExistence type="inferred from homology"/>
<evidence type="ECO:0000256" key="4">
    <source>
        <dbReference type="ARBA" id="ARBA00022840"/>
    </source>
</evidence>
<keyword evidence="3" id="KW-0547">Nucleotide-binding</keyword>
<dbReference type="PANTHER" id="PTHR42734:SF5">
    <property type="entry name" value="IRON TRANSPORT SYSTEM ATP-BINDING PROTEIN HI_0361-RELATED"/>
    <property type="match status" value="1"/>
</dbReference>
<name>L8JIV2_9BACT</name>
<dbReference type="PANTHER" id="PTHR42734">
    <property type="entry name" value="METAL TRANSPORT SYSTEM ATP-BINDING PROTEIN TM_0124-RELATED"/>
    <property type="match status" value="1"/>
</dbReference>
<dbReference type="GO" id="GO:0016887">
    <property type="term" value="F:ATP hydrolysis activity"/>
    <property type="evidence" value="ECO:0007669"/>
    <property type="project" value="InterPro"/>
</dbReference>
<dbReference type="CDD" id="cd03235">
    <property type="entry name" value="ABC_Metallic_Cations"/>
    <property type="match status" value="1"/>
</dbReference>
<evidence type="ECO:0000256" key="2">
    <source>
        <dbReference type="ARBA" id="ARBA00022448"/>
    </source>
</evidence>
<keyword evidence="7" id="KW-1185">Reference proteome</keyword>
<feature type="domain" description="ABC transporter" evidence="5">
    <location>
        <begin position="19"/>
        <end position="251"/>
    </location>
</feature>
<sequence>MTNDKTIINQVHHVENPVLEVHDLTVSYDKKPVLWDVDLTLPYGKLIGIVGPNGAGKSTLIKSVMGLTPNSSGYVKLFDQSLREARGKISYVPQRESVDWDFPASVLDVVLMGRYGKLGLFRRPRKADKDIAMDSLRKVGMEAYEKRQISQLSGGQQQRVFLARALAQQADLYFMDEPFAGVDAATEKAIISLLREMSAKGKTVIVVHHDLQSVTQYFDWVILLNMRLVASGPVEKVFTTELLQETYGGKLTLLSDVGDLIRQQQFPNREKTPDSKSG</sequence>
<comment type="caution">
    <text evidence="6">The sequence shown here is derived from an EMBL/GenBank/DDBJ whole genome shotgun (WGS) entry which is preliminary data.</text>
</comment>
<dbReference type="EMBL" id="AMZN01000092">
    <property type="protein sequence ID" value="ELR68796.1"/>
    <property type="molecule type" value="Genomic_DNA"/>
</dbReference>
<dbReference type="STRING" id="1237149.C900_05809"/>
<dbReference type="InterPro" id="IPR050153">
    <property type="entry name" value="Metal_Ion_Import_ABC"/>
</dbReference>
<dbReference type="eggNOG" id="COG1121">
    <property type="taxonomic scope" value="Bacteria"/>
</dbReference>
<dbReference type="GO" id="GO:0005524">
    <property type="term" value="F:ATP binding"/>
    <property type="evidence" value="ECO:0007669"/>
    <property type="project" value="UniProtKB-KW"/>
</dbReference>
<evidence type="ECO:0000313" key="7">
    <source>
        <dbReference type="Proteomes" id="UP000011135"/>
    </source>
</evidence>
<evidence type="ECO:0000313" key="6">
    <source>
        <dbReference type="EMBL" id="ELR68796.1"/>
    </source>
</evidence>
<dbReference type="OrthoDB" id="9806726at2"/>
<dbReference type="InterPro" id="IPR003593">
    <property type="entry name" value="AAA+_ATPase"/>
</dbReference>
<evidence type="ECO:0000259" key="5">
    <source>
        <dbReference type="PROSITE" id="PS50893"/>
    </source>
</evidence>
<dbReference type="Pfam" id="PF00005">
    <property type="entry name" value="ABC_tran"/>
    <property type="match status" value="1"/>
</dbReference>
<dbReference type="PROSITE" id="PS00211">
    <property type="entry name" value="ABC_TRANSPORTER_1"/>
    <property type="match status" value="1"/>
</dbReference>